<comment type="caution">
    <text evidence="2">The sequence shown here is derived from an EMBL/GenBank/DDBJ whole genome shotgun (WGS) entry which is preliminary data.</text>
</comment>
<proteinExistence type="predicted"/>
<feature type="region of interest" description="Disordered" evidence="1">
    <location>
        <begin position="13"/>
        <end position="43"/>
    </location>
</feature>
<reference evidence="2 3" key="1">
    <citation type="submission" date="2019-04" db="EMBL/GenBank/DDBJ databases">
        <title>A novel phosphate-accumulating bacterium identified in bioreactor for phosphate removal from wastewater.</title>
        <authorList>
            <person name="Kotlyarov R.Y."/>
            <person name="Beletsky A.V."/>
            <person name="Kallistova A.Y."/>
            <person name="Dorofeev A.G."/>
            <person name="Nikolaev Y.Y."/>
            <person name="Pimenov N.V."/>
            <person name="Ravin N.V."/>
            <person name="Mardanov A.V."/>
        </authorList>
    </citation>
    <scope>NUCLEOTIDE SEQUENCE [LARGE SCALE GENOMIC DNA]</scope>
    <source>
        <strain evidence="2 3">Bin19</strain>
    </source>
</reference>
<protein>
    <submittedName>
        <fullName evidence="2">Uncharacterized protein</fullName>
    </submittedName>
</protein>
<evidence type="ECO:0000256" key="1">
    <source>
        <dbReference type="SAM" id="MobiDB-lite"/>
    </source>
</evidence>
<accession>A0A5S4EQA8</accession>
<gene>
    <name evidence="2" type="ORF">ACCUM_3089</name>
</gene>
<dbReference type="AlphaFoldDB" id="A0A5S4EQA8"/>
<name>A0A5S4EQA8_9PROT</name>
<sequence length="54" mass="5979">MHVNLPLHKVISTRRRQTPGHCHGYTAVGPPPALPENRGRPTPSIARIVINRHA</sequence>
<evidence type="ECO:0000313" key="3">
    <source>
        <dbReference type="Proteomes" id="UP000306324"/>
    </source>
</evidence>
<dbReference type="Proteomes" id="UP000306324">
    <property type="component" value="Unassembled WGS sequence"/>
</dbReference>
<keyword evidence="3" id="KW-1185">Reference proteome</keyword>
<dbReference type="EMBL" id="SWAD01000024">
    <property type="protein sequence ID" value="TMQ77478.1"/>
    <property type="molecule type" value="Genomic_DNA"/>
</dbReference>
<evidence type="ECO:0000313" key="2">
    <source>
        <dbReference type="EMBL" id="TMQ77478.1"/>
    </source>
</evidence>
<organism evidence="2 3">
    <name type="scientific">Candidatus Accumulibacter phosphatis</name>
    <dbReference type="NCBI Taxonomy" id="327160"/>
    <lineage>
        <taxon>Bacteria</taxon>
        <taxon>Pseudomonadati</taxon>
        <taxon>Pseudomonadota</taxon>
        <taxon>Betaproteobacteria</taxon>
        <taxon>Candidatus Accumulibacter</taxon>
    </lineage>
</organism>